<dbReference type="GO" id="GO:0005737">
    <property type="term" value="C:cytoplasm"/>
    <property type="evidence" value="ECO:0007669"/>
    <property type="project" value="TreeGrafter"/>
</dbReference>
<dbReference type="Proteomes" id="UP000440004">
    <property type="component" value="Unassembled WGS sequence"/>
</dbReference>
<dbReference type="NCBIfam" id="TIGR00121">
    <property type="entry name" value="birA_ligase"/>
    <property type="match status" value="1"/>
</dbReference>
<gene>
    <name evidence="5" type="primary">birA</name>
    <name evidence="7" type="ORF">GC105_01610</name>
</gene>
<dbReference type="InterPro" id="IPR004408">
    <property type="entry name" value="Biotin_CoA_COase_ligase"/>
</dbReference>
<dbReference type="Pfam" id="PF02237">
    <property type="entry name" value="BPL_C"/>
    <property type="match status" value="1"/>
</dbReference>
<dbReference type="GO" id="GO:0003677">
    <property type="term" value="F:DNA binding"/>
    <property type="evidence" value="ECO:0007669"/>
    <property type="project" value="UniProtKB-UniRule"/>
</dbReference>
<dbReference type="SUPFAM" id="SSF46785">
    <property type="entry name" value="Winged helix' DNA-binding domain"/>
    <property type="match status" value="1"/>
</dbReference>
<protein>
    <recommendedName>
        <fullName evidence="5">Bifunctional ligase/repressor BirA</fullName>
    </recommendedName>
    <alternativeName>
        <fullName evidence="5">Biotin--[acetyl-CoA-carboxylase] ligase</fullName>
        <ecNumber evidence="5">6.3.4.15</ecNumber>
    </alternativeName>
    <alternativeName>
        <fullName evidence="5">Biotin--protein ligase</fullName>
    </alternativeName>
    <alternativeName>
        <fullName evidence="5">Biotin-[acetyl-CoA carboxylase] synthetase</fullName>
    </alternativeName>
</protein>
<evidence type="ECO:0000256" key="4">
    <source>
        <dbReference type="ARBA" id="ARBA00023267"/>
    </source>
</evidence>
<dbReference type="Gene3D" id="3.30.930.10">
    <property type="entry name" value="Bira Bifunctional Protein, Domain 2"/>
    <property type="match status" value="1"/>
</dbReference>
<reference evidence="7 8" key="1">
    <citation type="submission" date="2019-10" db="EMBL/GenBank/DDBJ databases">
        <title>Alkalibaculum tamaniensis sp.nov., a new alkaliphilic acetogen, isolated on methoxylated aromatics from a mud volcano.</title>
        <authorList>
            <person name="Khomyakova M.A."/>
            <person name="Merkel A.Y."/>
            <person name="Bonch-Osmolovskaya E.A."/>
            <person name="Slobodkin A.I."/>
        </authorList>
    </citation>
    <scope>NUCLEOTIDE SEQUENCE [LARGE SCALE GENOMIC DNA]</scope>
    <source>
        <strain evidence="7 8">M08DMB</strain>
    </source>
</reference>
<dbReference type="InterPro" id="IPR008988">
    <property type="entry name" value="Transcriptional_repressor_C"/>
</dbReference>
<dbReference type="EMBL" id="WHNX01000002">
    <property type="protein sequence ID" value="MPW24490.1"/>
    <property type="molecule type" value="Genomic_DNA"/>
</dbReference>
<dbReference type="Pfam" id="PF08279">
    <property type="entry name" value="HTH_11"/>
    <property type="match status" value="1"/>
</dbReference>
<comment type="catalytic activity">
    <reaction evidence="5">
        <text>biotin + L-lysyl-[protein] + ATP = N(6)-biotinyl-L-lysyl-[protein] + AMP + diphosphate + H(+)</text>
        <dbReference type="Rhea" id="RHEA:11756"/>
        <dbReference type="Rhea" id="RHEA-COMP:9752"/>
        <dbReference type="Rhea" id="RHEA-COMP:10505"/>
        <dbReference type="ChEBI" id="CHEBI:15378"/>
        <dbReference type="ChEBI" id="CHEBI:29969"/>
        <dbReference type="ChEBI" id="CHEBI:30616"/>
        <dbReference type="ChEBI" id="CHEBI:33019"/>
        <dbReference type="ChEBI" id="CHEBI:57586"/>
        <dbReference type="ChEBI" id="CHEBI:83144"/>
        <dbReference type="ChEBI" id="CHEBI:456215"/>
        <dbReference type="EC" id="6.3.4.15"/>
    </reaction>
</comment>
<accession>A0A6A7K535</accession>
<evidence type="ECO:0000256" key="5">
    <source>
        <dbReference type="HAMAP-Rule" id="MF_00978"/>
    </source>
</evidence>
<feature type="domain" description="BPL/LPL catalytic" evidence="6">
    <location>
        <begin position="67"/>
        <end position="258"/>
    </location>
</feature>
<dbReference type="GO" id="GO:0005524">
    <property type="term" value="F:ATP binding"/>
    <property type="evidence" value="ECO:0007669"/>
    <property type="project" value="UniProtKB-UniRule"/>
</dbReference>
<keyword evidence="1 5" id="KW-0436">Ligase</keyword>
<keyword evidence="5" id="KW-0238">DNA-binding</keyword>
<keyword evidence="5" id="KW-0805">Transcription regulation</keyword>
<feature type="binding site" evidence="5">
    <location>
        <position position="185"/>
    </location>
    <ligand>
        <name>biotin</name>
        <dbReference type="ChEBI" id="CHEBI:57586"/>
    </ligand>
</feature>
<keyword evidence="5" id="KW-0678">Repressor</keyword>
<dbReference type="InterPro" id="IPR030855">
    <property type="entry name" value="Bifunct_BirA"/>
</dbReference>
<dbReference type="InterPro" id="IPR003142">
    <property type="entry name" value="BPL_C"/>
</dbReference>
<dbReference type="PANTHER" id="PTHR12835:SF5">
    <property type="entry name" value="BIOTIN--PROTEIN LIGASE"/>
    <property type="match status" value="1"/>
</dbReference>
<evidence type="ECO:0000259" key="6">
    <source>
        <dbReference type="PROSITE" id="PS51733"/>
    </source>
</evidence>
<feature type="binding site" evidence="5">
    <location>
        <begin position="90"/>
        <end position="92"/>
    </location>
    <ligand>
        <name>biotin</name>
        <dbReference type="ChEBI" id="CHEBI:57586"/>
    </ligand>
</feature>
<dbReference type="InterPro" id="IPR036388">
    <property type="entry name" value="WH-like_DNA-bd_sf"/>
</dbReference>
<feature type="binding site" evidence="5">
    <location>
        <position position="114"/>
    </location>
    <ligand>
        <name>biotin</name>
        <dbReference type="ChEBI" id="CHEBI:57586"/>
    </ligand>
</feature>
<feature type="DNA-binding region" description="H-T-H motif" evidence="5">
    <location>
        <begin position="19"/>
        <end position="38"/>
    </location>
</feature>
<keyword evidence="3 5" id="KW-0067">ATP-binding</keyword>
<dbReference type="Gene3D" id="1.10.10.10">
    <property type="entry name" value="Winged helix-like DNA-binding domain superfamily/Winged helix DNA-binding domain"/>
    <property type="match status" value="1"/>
</dbReference>
<sequence>MKESILEYLKENDDKYISGEYLSNIFNVSRAAIWKVMKRLEGEGYIIESKTKVGYKLISLPDTLHPYEIKSSLDTKRIGKTIHYFEEISSTNDYAKKLAQNAFEDGEVIIAGTQKSGRGRFSREWISPPNKGIYISLLLKPQISFENITQLTLFTALAICNALEEYVGINLEIKWPNDILLNSKKICGILTEISGEVDKINHVIIGFGINVNFDKVDFDDTLKNKATSLKIETSKTQDRKKIIQHILTVFDKYYEDYLNGENFENILKQYKSKMTIIEKNIVISIHNNTPASGTVIDITNSGALKIKMSDGSVKEFLSGEISLNPILD</sequence>
<dbReference type="GO" id="GO:0009249">
    <property type="term" value="P:protein lipoylation"/>
    <property type="evidence" value="ECO:0007669"/>
    <property type="project" value="UniProtKB-ARBA"/>
</dbReference>
<evidence type="ECO:0000313" key="7">
    <source>
        <dbReference type="EMBL" id="MPW24490.1"/>
    </source>
</evidence>
<dbReference type="PROSITE" id="PS51733">
    <property type="entry name" value="BPL_LPL_CATALYTIC"/>
    <property type="match status" value="1"/>
</dbReference>
<evidence type="ECO:0000256" key="2">
    <source>
        <dbReference type="ARBA" id="ARBA00022741"/>
    </source>
</evidence>
<dbReference type="Gene3D" id="2.30.30.100">
    <property type="match status" value="1"/>
</dbReference>
<comment type="function">
    <text evidence="5">Acts both as a biotin--[acetyl-CoA-carboxylase] ligase and a repressor.</text>
</comment>
<dbReference type="CDD" id="cd16442">
    <property type="entry name" value="BPL"/>
    <property type="match status" value="1"/>
</dbReference>
<dbReference type="SUPFAM" id="SSF50037">
    <property type="entry name" value="C-terminal domain of transcriptional repressors"/>
    <property type="match status" value="1"/>
</dbReference>
<dbReference type="InterPro" id="IPR004143">
    <property type="entry name" value="BPL_LPL_catalytic"/>
</dbReference>
<dbReference type="GO" id="GO:0016740">
    <property type="term" value="F:transferase activity"/>
    <property type="evidence" value="ECO:0007669"/>
    <property type="project" value="UniProtKB-ARBA"/>
</dbReference>
<keyword evidence="2 5" id="KW-0547">Nucleotide-binding</keyword>
<dbReference type="GO" id="GO:0006355">
    <property type="term" value="P:regulation of DNA-templated transcription"/>
    <property type="evidence" value="ECO:0007669"/>
    <property type="project" value="UniProtKB-UniRule"/>
</dbReference>
<evidence type="ECO:0000313" key="8">
    <source>
        <dbReference type="Proteomes" id="UP000440004"/>
    </source>
</evidence>
<dbReference type="SUPFAM" id="SSF55681">
    <property type="entry name" value="Class II aaRS and biotin synthetases"/>
    <property type="match status" value="1"/>
</dbReference>
<dbReference type="RefSeq" id="WP_152801014.1">
    <property type="nucleotide sequence ID" value="NZ_WHNX01000002.1"/>
</dbReference>
<keyword evidence="5" id="KW-0804">Transcription</keyword>
<keyword evidence="8" id="KW-1185">Reference proteome</keyword>
<dbReference type="EC" id="6.3.4.15" evidence="5"/>
<dbReference type="Pfam" id="PF03099">
    <property type="entry name" value="BPL_LplA_LipB"/>
    <property type="match status" value="1"/>
</dbReference>
<dbReference type="PANTHER" id="PTHR12835">
    <property type="entry name" value="BIOTIN PROTEIN LIGASE"/>
    <property type="match status" value="1"/>
</dbReference>
<dbReference type="InterPro" id="IPR013196">
    <property type="entry name" value="HTH_11"/>
</dbReference>
<dbReference type="HAMAP" id="MF_00978">
    <property type="entry name" value="Bifunct_BirA"/>
    <property type="match status" value="1"/>
</dbReference>
<name>A0A6A7K535_9FIRM</name>
<dbReference type="AlphaFoldDB" id="A0A6A7K535"/>
<feature type="binding site" evidence="5">
    <location>
        <begin position="118"/>
        <end position="120"/>
    </location>
    <ligand>
        <name>biotin</name>
        <dbReference type="ChEBI" id="CHEBI:57586"/>
    </ligand>
</feature>
<comment type="caution">
    <text evidence="7">The sequence shown here is derived from an EMBL/GenBank/DDBJ whole genome shotgun (WGS) entry which is preliminary data.</text>
</comment>
<evidence type="ECO:0000256" key="1">
    <source>
        <dbReference type="ARBA" id="ARBA00022598"/>
    </source>
</evidence>
<comment type="similarity">
    <text evidence="5">Belongs to the biotin--protein ligase family.</text>
</comment>
<dbReference type="GO" id="GO:0004077">
    <property type="term" value="F:biotin--[biotin carboxyl-carrier protein] ligase activity"/>
    <property type="evidence" value="ECO:0007669"/>
    <property type="project" value="UniProtKB-UniRule"/>
</dbReference>
<evidence type="ECO:0000256" key="3">
    <source>
        <dbReference type="ARBA" id="ARBA00022840"/>
    </source>
</evidence>
<dbReference type="InterPro" id="IPR036390">
    <property type="entry name" value="WH_DNA-bd_sf"/>
</dbReference>
<dbReference type="InterPro" id="IPR045864">
    <property type="entry name" value="aa-tRNA-synth_II/BPL/LPL"/>
</dbReference>
<keyword evidence="4 5" id="KW-0092">Biotin</keyword>
<organism evidence="7 8">
    <name type="scientific">Alkalibaculum sporogenes</name>
    <dbReference type="NCBI Taxonomy" id="2655001"/>
    <lineage>
        <taxon>Bacteria</taxon>
        <taxon>Bacillati</taxon>
        <taxon>Bacillota</taxon>
        <taxon>Clostridia</taxon>
        <taxon>Eubacteriales</taxon>
        <taxon>Eubacteriaceae</taxon>
        <taxon>Alkalibaculum</taxon>
    </lineage>
</organism>
<proteinExistence type="inferred from homology"/>